<dbReference type="eggNOG" id="COG0451">
    <property type="taxonomic scope" value="Bacteria"/>
</dbReference>
<evidence type="ECO:0000313" key="2">
    <source>
        <dbReference type="EMBL" id="KNY30014.1"/>
    </source>
</evidence>
<dbReference type="SUPFAM" id="SSF51735">
    <property type="entry name" value="NAD(P)-binding Rossmann-fold domains"/>
    <property type="match status" value="1"/>
</dbReference>
<sequence>MAEEFFNGKKVLITGASGFIGSHMVLRMVRENADVCVMARESSDLWRVEDVLNDIDIRRFDLRDQAALSAQMKQIKPDFIFHLGAYGVDARQKDYYEAVNTNIIGTMNLINAAGP</sequence>
<dbReference type="InterPro" id="IPR036291">
    <property type="entry name" value="NAD(P)-bd_dom_sf"/>
</dbReference>
<name>A0A0L6JWA4_9FIRM</name>
<dbReference type="Pfam" id="PF16363">
    <property type="entry name" value="GDP_Man_Dehyd"/>
    <property type="match status" value="1"/>
</dbReference>
<evidence type="ECO:0000259" key="1">
    <source>
        <dbReference type="Pfam" id="PF16363"/>
    </source>
</evidence>
<dbReference type="InterPro" id="IPR051203">
    <property type="entry name" value="Polysaccharide_Synthase-Rel"/>
</dbReference>
<accession>A0A0L6JWA4</accession>
<feature type="domain" description="NAD(P)-binding" evidence="1">
    <location>
        <begin position="12"/>
        <end position="113"/>
    </location>
</feature>
<dbReference type="PANTHER" id="PTHR43318">
    <property type="entry name" value="UDP-N-ACETYLGLUCOSAMINE 4,6-DEHYDRATASE"/>
    <property type="match status" value="1"/>
</dbReference>
<dbReference type="Gene3D" id="3.40.50.720">
    <property type="entry name" value="NAD(P)-binding Rossmann-like Domain"/>
    <property type="match status" value="1"/>
</dbReference>
<gene>
    <name evidence="2" type="ORF">Bccel_5291</name>
</gene>
<dbReference type="InterPro" id="IPR016040">
    <property type="entry name" value="NAD(P)-bd_dom"/>
</dbReference>
<keyword evidence="3" id="KW-1185">Reference proteome</keyword>
<proteinExistence type="predicted"/>
<evidence type="ECO:0000313" key="3">
    <source>
        <dbReference type="Proteomes" id="UP000036923"/>
    </source>
</evidence>
<reference evidence="3" key="1">
    <citation type="submission" date="2015-07" db="EMBL/GenBank/DDBJ databases">
        <title>Near-Complete Genome Sequence of the Cellulolytic Bacterium Bacteroides (Pseudobacteroides) cellulosolvens ATCC 35603.</title>
        <authorList>
            <person name="Dassa B."/>
            <person name="Utturkar S.M."/>
            <person name="Klingeman D.M."/>
            <person name="Hurt R.A."/>
            <person name="Keller M."/>
            <person name="Xu J."/>
            <person name="Reddy Y.H.K."/>
            <person name="Borovok I."/>
            <person name="Grinberg I.R."/>
            <person name="Lamed R."/>
            <person name="Zhivin O."/>
            <person name="Bayer E.A."/>
            <person name="Brown S.D."/>
        </authorList>
    </citation>
    <scope>NUCLEOTIDE SEQUENCE [LARGE SCALE GENOMIC DNA]</scope>
    <source>
        <strain evidence="3">DSM 2933</strain>
    </source>
</reference>
<dbReference type="STRING" id="398512.Bccel_5291"/>
<dbReference type="EMBL" id="LGTC01000001">
    <property type="protein sequence ID" value="KNY30014.1"/>
    <property type="molecule type" value="Genomic_DNA"/>
</dbReference>
<comment type="caution">
    <text evidence="2">The sequence shown here is derived from an EMBL/GenBank/DDBJ whole genome shotgun (WGS) entry which is preliminary data.</text>
</comment>
<protein>
    <submittedName>
        <fullName evidence="2">NAD-dependent epimerase/dehydratase</fullName>
    </submittedName>
</protein>
<dbReference type="PANTHER" id="PTHR43318:SF1">
    <property type="entry name" value="POLYSACCHARIDE BIOSYNTHESIS PROTEIN EPSC-RELATED"/>
    <property type="match status" value="1"/>
</dbReference>
<organism evidence="2 3">
    <name type="scientific">Pseudobacteroides cellulosolvens ATCC 35603 = DSM 2933</name>
    <dbReference type="NCBI Taxonomy" id="398512"/>
    <lineage>
        <taxon>Bacteria</taxon>
        <taxon>Bacillati</taxon>
        <taxon>Bacillota</taxon>
        <taxon>Clostridia</taxon>
        <taxon>Eubacteriales</taxon>
        <taxon>Oscillospiraceae</taxon>
        <taxon>Pseudobacteroides</taxon>
    </lineage>
</organism>
<dbReference type="Proteomes" id="UP000036923">
    <property type="component" value="Unassembled WGS sequence"/>
</dbReference>
<dbReference type="AlphaFoldDB" id="A0A0L6JWA4"/>